<reference evidence="1" key="1">
    <citation type="submission" date="2020-05" db="EMBL/GenBank/DDBJ databases">
        <authorList>
            <person name="Chiriac C."/>
            <person name="Salcher M."/>
            <person name="Ghai R."/>
            <person name="Kavagutti S V."/>
        </authorList>
    </citation>
    <scope>NUCLEOTIDE SEQUENCE</scope>
</reference>
<evidence type="ECO:0000313" key="2">
    <source>
        <dbReference type="EMBL" id="CAB5043536.1"/>
    </source>
</evidence>
<protein>
    <submittedName>
        <fullName evidence="1">Unannotated protein</fullName>
    </submittedName>
</protein>
<dbReference type="EMBL" id="CAFBQC010000076">
    <property type="protein sequence ID" value="CAB5043536.1"/>
    <property type="molecule type" value="Genomic_DNA"/>
</dbReference>
<sequence length="78" mass="7745">MIAPDPELNVSPPGNEGEIAKLVIGPPVFVTTVAVIATPINTVCVAPVVIEIIGGAAVTVNLKVAVDVPPLGPVAVTV</sequence>
<evidence type="ECO:0000313" key="3">
    <source>
        <dbReference type="EMBL" id="CAB5077286.1"/>
    </source>
</evidence>
<dbReference type="AlphaFoldDB" id="A0A6J6RXY8"/>
<dbReference type="EMBL" id="CAEZYI010000090">
    <property type="protein sequence ID" value="CAB4727326.1"/>
    <property type="molecule type" value="Genomic_DNA"/>
</dbReference>
<proteinExistence type="predicted"/>
<evidence type="ECO:0000313" key="1">
    <source>
        <dbReference type="EMBL" id="CAB4727326.1"/>
    </source>
</evidence>
<dbReference type="EMBL" id="CAFBRA010000117">
    <property type="protein sequence ID" value="CAB5077286.1"/>
    <property type="molecule type" value="Genomic_DNA"/>
</dbReference>
<accession>A0A6J6RXY8</accession>
<gene>
    <name evidence="1" type="ORF">UFOPK2662_01141</name>
    <name evidence="2" type="ORF">UFOPK4242_01158</name>
    <name evidence="3" type="ORF">UFOPK4382_01210</name>
</gene>
<name>A0A6J6RXY8_9ZZZZ</name>
<organism evidence="1">
    <name type="scientific">freshwater metagenome</name>
    <dbReference type="NCBI Taxonomy" id="449393"/>
    <lineage>
        <taxon>unclassified sequences</taxon>
        <taxon>metagenomes</taxon>
        <taxon>ecological metagenomes</taxon>
    </lineage>
</organism>